<reference evidence="1 2" key="1">
    <citation type="submission" date="2018-07" db="EMBL/GenBank/DDBJ databases">
        <title>Phylogenomic Insights into understanding Host Adaptation of Lactobacillus reuteri by a novel species, Lactobacillus spp. M31.</title>
        <authorList>
            <person name="Sharma S."/>
            <person name="Patil P."/>
            <person name="Korpole S."/>
            <person name="Patil P.B."/>
        </authorList>
    </citation>
    <scope>NUCLEOTIDE SEQUENCE [LARGE SCALE GENOMIC DNA]</scope>
    <source>
        <strain evidence="1 2">M31</strain>
    </source>
</reference>
<keyword evidence="2" id="KW-1185">Reference proteome</keyword>
<sequence length="319" mass="37911">MNRNLKASVYQHVNFSTDFQNFFDFPDFREMRPIIRDAIHQIVSESFKAPQLPVKIEHQALLIEQQLERETRKYQHQNGVFPNQQSELHNLIRLYTSLLQVISRRKIIDQEVEDIIYAVDQTRKSLQKLNRLTGTGPLFEEKRDRELIPGTFYYLVAQQLTRPYLINPHGKLVPENVSHEGRQLVIQMITHCYRDWDAYLTHQYDEQYNIKNERGLSRTAYYDKLEQNELKYADHAYADVISNSFEELQQLLVPQYIDALDIMSTNIEAVFVAYPDLRPQFSQIIAHYFKLDQHGFNHVMDAPITDIKAKYNYYRQNFS</sequence>
<organism evidence="1 2">
    <name type="scientific">Limosilactobacillus walteri</name>
    <dbReference type="NCBI Taxonomy" id="2268022"/>
    <lineage>
        <taxon>Bacteria</taxon>
        <taxon>Bacillati</taxon>
        <taxon>Bacillota</taxon>
        <taxon>Bacilli</taxon>
        <taxon>Lactobacillales</taxon>
        <taxon>Lactobacillaceae</taxon>
        <taxon>Limosilactobacillus</taxon>
    </lineage>
</organism>
<dbReference type="EMBL" id="QORN01000054">
    <property type="protein sequence ID" value="MBD5807475.1"/>
    <property type="molecule type" value="Genomic_DNA"/>
</dbReference>
<gene>
    <name evidence="1" type="ORF">DTK66_10325</name>
</gene>
<dbReference type="Proteomes" id="UP000704341">
    <property type="component" value="Unassembled WGS sequence"/>
</dbReference>
<protein>
    <submittedName>
        <fullName evidence="1">Uncharacterized protein</fullName>
    </submittedName>
</protein>
<proteinExistence type="predicted"/>
<dbReference type="RefSeq" id="WP_191668619.1">
    <property type="nucleotide sequence ID" value="NZ_QORN01000054.1"/>
</dbReference>
<evidence type="ECO:0000313" key="1">
    <source>
        <dbReference type="EMBL" id="MBD5807475.1"/>
    </source>
</evidence>
<comment type="caution">
    <text evidence="1">The sequence shown here is derived from an EMBL/GenBank/DDBJ whole genome shotgun (WGS) entry which is preliminary data.</text>
</comment>
<accession>A0ABR8P9P0</accession>
<evidence type="ECO:0000313" key="2">
    <source>
        <dbReference type="Proteomes" id="UP000704341"/>
    </source>
</evidence>
<name>A0ABR8P9P0_9LACO</name>